<evidence type="ECO:0000256" key="1">
    <source>
        <dbReference type="ARBA" id="ARBA00004240"/>
    </source>
</evidence>
<proteinExistence type="inferred from homology"/>
<name>A0ABR1JQ49_9AGAR</name>
<evidence type="ECO:0000313" key="11">
    <source>
        <dbReference type="Proteomes" id="UP001498398"/>
    </source>
</evidence>
<keyword evidence="11" id="KW-1185">Reference proteome</keyword>
<dbReference type="PANTHER" id="PTHR13398:SF0">
    <property type="entry name" value="GDP-FUCOSE PROTEIN O-FUCOSYLTRANSFERASE 2"/>
    <property type="match status" value="1"/>
</dbReference>
<organism evidence="10 11">
    <name type="scientific">Marasmiellus scandens</name>
    <dbReference type="NCBI Taxonomy" id="2682957"/>
    <lineage>
        <taxon>Eukaryota</taxon>
        <taxon>Fungi</taxon>
        <taxon>Dikarya</taxon>
        <taxon>Basidiomycota</taxon>
        <taxon>Agaricomycotina</taxon>
        <taxon>Agaricomycetes</taxon>
        <taxon>Agaricomycetidae</taxon>
        <taxon>Agaricales</taxon>
        <taxon>Marasmiineae</taxon>
        <taxon>Omphalotaceae</taxon>
        <taxon>Marasmiellus</taxon>
    </lineage>
</organism>
<dbReference type="PANTHER" id="PTHR13398">
    <property type="entry name" value="GDP-FUCOSE PROTEIN O-FUCOSYLTRANSFERASE 2"/>
    <property type="match status" value="1"/>
</dbReference>
<keyword evidence="9" id="KW-1133">Transmembrane helix</keyword>
<evidence type="ECO:0000256" key="2">
    <source>
        <dbReference type="ARBA" id="ARBA00004922"/>
    </source>
</evidence>
<evidence type="ECO:0000313" key="10">
    <source>
        <dbReference type="EMBL" id="KAK7465417.1"/>
    </source>
</evidence>
<dbReference type="EMBL" id="JBANRG010000006">
    <property type="protein sequence ID" value="KAK7465417.1"/>
    <property type="molecule type" value="Genomic_DNA"/>
</dbReference>
<dbReference type="Gene3D" id="3.40.50.11350">
    <property type="match status" value="1"/>
</dbReference>
<keyword evidence="4" id="KW-0256">Endoplasmic reticulum</keyword>
<evidence type="ECO:0000256" key="3">
    <source>
        <dbReference type="ARBA" id="ARBA00022679"/>
    </source>
</evidence>
<keyword evidence="5" id="KW-0294">Fucose metabolism</keyword>
<accession>A0ABR1JQ49</accession>
<dbReference type="Proteomes" id="UP001498398">
    <property type="component" value="Unassembled WGS sequence"/>
</dbReference>
<keyword evidence="3" id="KW-0808">Transferase</keyword>
<evidence type="ECO:0000256" key="7">
    <source>
        <dbReference type="ARBA" id="ARBA00025803"/>
    </source>
</evidence>
<evidence type="ECO:0000256" key="8">
    <source>
        <dbReference type="ARBA" id="ARBA00026232"/>
    </source>
</evidence>
<dbReference type="InterPro" id="IPR019378">
    <property type="entry name" value="GDP-Fuc_O-FucTrfase"/>
</dbReference>
<keyword evidence="6" id="KW-0119">Carbohydrate metabolism</keyword>
<dbReference type="CDD" id="cd11296">
    <property type="entry name" value="O-FucT_like"/>
    <property type="match status" value="1"/>
</dbReference>
<comment type="subcellular location">
    <subcellularLocation>
        <location evidence="1">Endoplasmic reticulum</location>
    </subcellularLocation>
</comment>
<feature type="transmembrane region" description="Helical" evidence="9">
    <location>
        <begin position="31"/>
        <end position="49"/>
    </location>
</feature>
<gene>
    <name evidence="10" type="ORF">VKT23_005395</name>
</gene>
<comment type="similarity">
    <text evidence="7">Belongs to the glycosyltransferase 68 family.</text>
</comment>
<reference evidence="10 11" key="1">
    <citation type="submission" date="2024-01" db="EMBL/GenBank/DDBJ databases">
        <title>A draft genome for the cacao thread blight pathogen Marasmiellus scandens.</title>
        <authorList>
            <person name="Baruah I.K."/>
            <person name="Leung J."/>
            <person name="Bukari Y."/>
            <person name="Amoako-Attah I."/>
            <person name="Meinhardt L.W."/>
            <person name="Bailey B.A."/>
            <person name="Cohen S.P."/>
        </authorList>
    </citation>
    <scope>NUCLEOTIDE SEQUENCE [LARGE SCALE GENOMIC DNA]</scope>
    <source>
        <strain evidence="10 11">GH-19</strain>
    </source>
</reference>
<protein>
    <recommendedName>
        <fullName evidence="8">GDP-fucose protein O-fucosyltransferase 2</fullName>
    </recommendedName>
</protein>
<keyword evidence="9" id="KW-0472">Membrane</keyword>
<evidence type="ECO:0000256" key="4">
    <source>
        <dbReference type="ARBA" id="ARBA00022824"/>
    </source>
</evidence>
<evidence type="ECO:0000256" key="9">
    <source>
        <dbReference type="SAM" id="Phobius"/>
    </source>
</evidence>
<dbReference type="InterPro" id="IPR045130">
    <property type="entry name" value="OFUT2-like"/>
</dbReference>
<sequence>MFSFLSFKVKNDPENGPVYSYSTPRSRRRQLACISLGGLSVVIFLFMWHNQPHIYWQPPISSSHIDHASPHLSNLSSMPQIPELVELDALDPLAVLNGPPAEQFRDNLRPDVQYITSWPNSGWTNDVMTYANLVYLALITERVPIIPPFTPSHVGWDVTPIAFGDVFDLPRMRKLIGKPILEWREVKKQESETLETLGCWNVWESVQFANAEPRGSAALPILKLDVSYTKTPDWIKLQKEWAHDPHTTFWTLARFAYPETRNANLAEPRPSPQNQVSLPPDEHLLCYDYIYYVCLQQPFEWNEDYSAPWRFVARYMHWNPSLEKLADSYVRRTMGIDESNSEPTPPYILVHVRRHDFSGWCGDVPVEECFATIPVYARRVREVQQEILEKKGIAVNHVIMTSDEDDVAWWQEVTEQGWLRVDHSQTVEKHGAWYPVLIDAVIQSGGLGFVGTDRSTMSILARRRTQDWHDGVYRLVRWGTPNADDH</sequence>
<comment type="pathway">
    <text evidence="2">Protein modification; protein glycosylation.</text>
</comment>
<dbReference type="Pfam" id="PF10250">
    <property type="entry name" value="O-FucT"/>
    <property type="match status" value="1"/>
</dbReference>
<keyword evidence="9" id="KW-0812">Transmembrane</keyword>
<evidence type="ECO:0000256" key="5">
    <source>
        <dbReference type="ARBA" id="ARBA00023253"/>
    </source>
</evidence>
<evidence type="ECO:0000256" key="6">
    <source>
        <dbReference type="ARBA" id="ARBA00023277"/>
    </source>
</evidence>
<comment type="caution">
    <text evidence="10">The sequence shown here is derived from an EMBL/GenBank/DDBJ whole genome shotgun (WGS) entry which is preliminary data.</text>
</comment>